<evidence type="ECO:0000256" key="1">
    <source>
        <dbReference type="SAM" id="Phobius"/>
    </source>
</evidence>
<keyword evidence="3" id="KW-1185">Reference proteome</keyword>
<feature type="transmembrane region" description="Helical" evidence="1">
    <location>
        <begin position="56"/>
        <end position="77"/>
    </location>
</feature>
<accession>A0A1D2MGW2</accession>
<evidence type="ECO:0000313" key="2">
    <source>
        <dbReference type="EMBL" id="ODM92238.1"/>
    </source>
</evidence>
<dbReference type="AlphaFoldDB" id="A0A1D2MGW2"/>
<name>A0A1D2MGW2_ORCCI</name>
<protein>
    <submittedName>
        <fullName evidence="2">Uncharacterized protein</fullName>
    </submittedName>
</protein>
<evidence type="ECO:0000313" key="3">
    <source>
        <dbReference type="Proteomes" id="UP000094527"/>
    </source>
</evidence>
<sequence>MLDSTDDEAKDTSSTFSIFNLTQPPKPKNVTRTDFYVSPSAQRIHSQKCCGFTCDCYCLCLVVFIAILIVCLIAITLPTGKTKAFITADLRKFPSRVL</sequence>
<proteinExistence type="predicted"/>
<reference evidence="2 3" key="1">
    <citation type="journal article" date="2016" name="Genome Biol. Evol.">
        <title>Gene Family Evolution Reflects Adaptation to Soil Environmental Stressors in the Genome of the Collembolan Orchesella cincta.</title>
        <authorList>
            <person name="Faddeeva-Vakhrusheva A."/>
            <person name="Derks M.F."/>
            <person name="Anvar S.Y."/>
            <person name="Agamennone V."/>
            <person name="Suring W."/>
            <person name="Smit S."/>
            <person name="van Straalen N.M."/>
            <person name="Roelofs D."/>
        </authorList>
    </citation>
    <scope>NUCLEOTIDE SEQUENCE [LARGE SCALE GENOMIC DNA]</scope>
    <source>
        <tissue evidence="2">Mixed pool</tissue>
    </source>
</reference>
<keyword evidence="1" id="KW-1133">Transmembrane helix</keyword>
<gene>
    <name evidence="2" type="ORF">Ocin01_14444</name>
</gene>
<dbReference type="EMBL" id="LJIJ01001290">
    <property type="protein sequence ID" value="ODM92238.1"/>
    <property type="molecule type" value="Genomic_DNA"/>
</dbReference>
<keyword evidence="1" id="KW-0472">Membrane</keyword>
<dbReference type="Proteomes" id="UP000094527">
    <property type="component" value="Unassembled WGS sequence"/>
</dbReference>
<keyword evidence="1" id="KW-0812">Transmembrane</keyword>
<organism evidence="2 3">
    <name type="scientific">Orchesella cincta</name>
    <name type="common">Springtail</name>
    <name type="synonym">Podura cincta</name>
    <dbReference type="NCBI Taxonomy" id="48709"/>
    <lineage>
        <taxon>Eukaryota</taxon>
        <taxon>Metazoa</taxon>
        <taxon>Ecdysozoa</taxon>
        <taxon>Arthropoda</taxon>
        <taxon>Hexapoda</taxon>
        <taxon>Collembola</taxon>
        <taxon>Entomobryomorpha</taxon>
        <taxon>Entomobryoidea</taxon>
        <taxon>Orchesellidae</taxon>
        <taxon>Orchesellinae</taxon>
        <taxon>Orchesella</taxon>
    </lineage>
</organism>
<comment type="caution">
    <text evidence="2">The sequence shown here is derived from an EMBL/GenBank/DDBJ whole genome shotgun (WGS) entry which is preliminary data.</text>
</comment>